<accession>A0A8J2RT79</accession>
<reference evidence="2" key="1">
    <citation type="submission" date="2021-11" db="EMBL/GenBank/DDBJ databases">
        <authorList>
            <person name="Schell T."/>
        </authorList>
    </citation>
    <scope>NUCLEOTIDE SEQUENCE</scope>
    <source>
        <strain evidence="2">M5</strain>
    </source>
</reference>
<keyword evidence="3" id="KW-1185">Reference proteome</keyword>
<gene>
    <name evidence="2" type="ORF">DGAL_LOCUS8511</name>
</gene>
<feature type="compositionally biased region" description="Low complexity" evidence="1">
    <location>
        <begin position="181"/>
        <end position="197"/>
    </location>
</feature>
<dbReference type="AlphaFoldDB" id="A0A8J2RT79"/>
<dbReference type="PANTHER" id="PTHR37162">
    <property type="entry name" value="HAT FAMILY DIMERISATION DOMAINCONTAINING PROTEIN-RELATED"/>
    <property type="match status" value="1"/>
</dbReference>
<protein>
    <submittedName>
        <fullName evidence="2">Uncharacterized protein</fullName>
    </submittedName>
</protein>
<sequence>MEISPEFKPWLQSRNHPTKNPLTAYCTACSGYLSNGKKDLNKHLTRRKHILAMETVSHCSSESQRLLQYVSNSEDKKAVIATIRICLLISEKNLSFNLIDWLIPTLKASFPDRLILEKVIMSRTKCGSIMRFGIGSFFTSTLVETLNSTPWSLVIDETTDVSVSAALAISRHSMFKTPLTKTSLEQSSESSDVSNDSKAQRAPKFRMALKLESSDDNPMPPLPRTCYINTHPYKHKAEASERERFSRDFLVQKRALHYCCAVLKYANEKRLMVSLSKIANCVDATAIDTCNAMFGAYNSVATILRGRIPTIVTVKCNCHMCHLCSQKASLELPKICEDVVRLTCTHFSRSPKRREAFKEFQKLVDCEEHMLLSPAQTRWLTFEYAVVRLLEQYEALVVYFRQLCETDPSTVNDVVLCGLEDPMTKIYLEFMSYALNQFNEFNALFQSQIPLFHVIKREHRRLINTFARNIMEEHISLVNSQDPFHLNPFETDEYLPEH</sequence>
<evidence type="ECO:0000313" key="2">
    <source>
        <dbReference type="EMBL" id="CAH0105487.1"/>
    </source>
</evidence>
<dbReference type="OrthoDB" id="6371658at2759"/>
<dbReference type="Proteomes" id="UP000789390">
    <property type="component" value="Unassembled WGS sequence"/>
</dbReference>
<feature type="region of interest" description="Disordered" evidence="1">
    <location>
        <begin position="181"/>
        <end position="202"/>
    </location>
</feature>
<comment type="caution">
    <text evidence="2">The sequence shown here is derived from an EMBL/GenBank/DDBJ whole genome shotgun (WGS) entry which is preliminary data.</text>
</comment>
<name>A0A8J2RT79_9CRUS</name>
<organism evidence="2 3">
    <name type="scientific">Daphnia galeata</name>
    <dbReference type="NCBI Taxonomy" id="27404"/>
    <lineage>
        <taxon>Eukaryota</taxon>
        <taxon>Metazoa</taxon>
        <taxon>Ecdysozoa</taxon>
        <taxon>Arthropoda</taxon>
        <taxon>Crustacea</taxon>
        <taxon>Branchiopoda</taxon>
        <taxon>Diplostraca</taxon>
        <taxon>Cladocera</taxon>
        <taxon>Anomopoda</taxon>
        <taxon>Daphniidae</taxon>
        <taxon>Daphnia</taxon>
    </lineage>
</organism>
<dbReference type="EMBL" id="CAKKLH010000190">
    <property type="protein sequence ID" value="CAH0105487.1"/>
    <property type="molecule type" value="Genomic_DNA"/>
</dbReference>
<proteinExistence type="predicted"/>
<evidence type="ECO:0000313" key="3">
    <source>
        <dbReference type="Proteomes" id="UP000789390"/>
    </source>
</evidence>
<dbReference type="PANTHER" id="PTHR37162:SF1">
    <property type="entry name" value="BED-TYPE DOMAIN-CONTAINING PROTEIN"/>
    <property type="match status" value="1"/>
</dbReference>
<evidence type="ECO:0000256" key="1">
    <source>
        <dbReference type="SAM" id="MobiDB-lite"/>
    </source>
</evidence>